<keyword evidence="3" id="KW-0808">Transferase</keyword>
<name>A0A437Q8E9_9GAMM</name>
<dbReference type="RefSeq" id="WP_127694282.1">
    <property type="nucleotide sequence ID" value="NZ_SACQ01000004.1"/>
</dbReference>
<evidence type="ECO:0000313" key="4">
    <source>
        <dbReference type="Proteomes" id="UP000282818"/>
    </source>
</evidence>
<reference evidence="3 4" key="1">
    <citation type="submission" date="2019-01" db="EMBL/GenBank/DDBJ databases">
        <authorList>
            <person name="Chen W.-M."/>
        </authorList>
    </citation>
    <scope>NUCLEOTIDE SEQUENCE [LARGE SCALE GENOMIC DNA]</scope>
    <source>
        <strain evidence="3 4">HPM-16</strain>
    </source>
</reference>
<evidence type="ECO:0000256" key="1">
    <source>
        <dbReference type="SAM" id="Coils"/>
    </source>
</evidence>
<keyword evidence="1" id="KW-0175">Coiled coil</keyword>
<accession>A0A437Q8E9</accession>
<dbReference type="InterPro" id="IPR038740">
    <property type="entry name" value="BioF2-like_GNAT_dom"/>
</dbReference>
<protein>
    <submittedName>
        <fullName evidence="3">GNAT family N-acetyltransferase</fullName>
    </submittedName>
</protein>
<evidence type="ECO:0000313" key="3">
    <source>
        <dbReference type="EMBL" id="RVU30746.1"/>
    </source>
</evidence>
<dbReference type="Pfam" id="PF13480">
    <property type="entry name" value="Acetyltransf_6"/>
    <property type="match status" value="1"/>
</dbReference>
<dbReference type="EMBL" id="SACQ01000004">
    <property type="protein sequence ID" value="RVU30746.1"/>
    <property type="molecule type" value="Genomic_DNA"/>
</dbReference>
<organism evidence="3 4">
    <name type="scientific">Neptunomonas marina</name>
    <dbReference type="NCBI Taxonomy" id="1815562"/>
    <lineage>
        <taxon>Bacteria</taxon>
        <taxon>Pseudomonadati</taxon>
        <taxon>Pseudomonadota</taxon>
        <taxon>Gammaproteobacteria</taxon>
        <taxon>Oceanospirillales</taxon>
        <taxon>Oceanospirillaceae</taxon>
        <taxon>Neptunomonas</taxon>
    </lineage>
</organism>
<feature type="coiled-coil region" evidence="1">
    <location>
        <begin position="156"/>
        <end position="183"/>
    </location>
</feature>
<keyword evidence="4" id="KW-1185">Reference proteome</keyword>
<proteinExistence type="predicted"/>
<dbReference type="Gene3D" id="3.40.630.30">
    <property type="match status" value="1"/>
</dbReference>
<sequence length="336" mass="37971">MSKSMWTILPATDFPKYKLQWDELNERSFNSILLSSLFIAPLLEVFTQGNEKLVIHDSPEAPTAMGIMAPTSFGVWETFQPSQAPLGCWLQAEATQAEALTKSLLKALPGVGFALGLTQQDPLLVSQPADSKSLQTLAYIQTAHVPVVGTFDEYWQKRGKNLRQNLRKQRNRLEREGVTTRLEKLTSPEAMKGAVTAYGQLESSGWKSEQNTAVDINNDQGQFYSKMLSGFAEQGKAVVYQYFYNDDLVATDLCIFDARMIVILKTTYDETIKISSPAMLMRQDAFEVLFAEKPVERIEFYGKVMEWHTKWSEDIRTLFHATHYSALGKFVKAIKP</sequence>
<evidence type="ECO:0000259" key="2">
    <source>
        <dbReference type="Pfam" id="PF13480"/>
    </source>
</evidence>
<dbReference type="AlphaFoldDB" id="A0A437Q8E9"/>
<dbReference type="InterPro" id="IPR016181">
    <property type="entry name" value="Acyl_CoA_acyltransferase"/>
</dbReference>
<dbReference type="GO" id="GO:0016740">
    <property type="term" value="F:transferase activity"/>
    <property type="evidence" value="ECO:0007669"/>
    <property type="project" value="UniProtKB-KW"/>
</dbReference>
<dbReference type="SUPFAM" id="SSF55729">
    <property type="entry name" value="Acyl-CoA N-acyltransferases (Nat)"/>
    <property type="match status" value="1"/>
</dbReference>
<comment type="caution">
    <text evidence="3">The sequence shown here is derived from an EMBL/GenBank/DDBJ whole genome shotgun (WGS) entry which is preliminary data.</text>
</comment>
<feature type="domain" description="BioF2-like acetyltransferase" evidence="2">
    <location>
        <begin position="161"/>
        <end position="307"/>
    </location>
</feature>
<dbReference type="Proteomes" id="UP000282818">
    <property type="component" value="Unassembled WGS sequence"/>
</dbReference>
<gene>
    <name evidence="3" type="ORF">EOE65_10580</name>
</gene>